<dbReference type="Gene3D" id="3.50.50.60">
    <property type="entry name" value="FAD/NAD(P)-binding domain"/>
    <property type="match status" value="2"/>
</dbReference>
<keyword evidence="1" id="KW-0560">Oxidoreductase</keyword>
<dbReference type="EMBL" id="QFMX01000002">
    <property type="protein sequence ID" value="PZO76434.1"/>
    <property type="molecule type" value="Genomic_DNA"/>
</dbReference>
<evidence type="ECO:0000313" key="5">
    <source>
        <dbReference type="Proteomes" id="UP000249555"/>
    </source>
</evidence>
<dbReference type="Pfam" id="PF01266">
    <property type="entry name" value="DAO"/>
    <property type="match status" value="1"/>
</dbReference>
<proteinExistence type="predicted"/>
<dbReference type="SUPFAM" id="SSF54373">
    <property type="entry name" value="FAD-linked reductases, C-terminal domain"/>
    <property type="match status" value="1"/>
</dbReference>
<dbReference type="GO" id="GO:0016491">
    <property type="term" value="F:oxidoreductase activity"/>
    <property type="evidence" value="ECO:0007669"/>
    <property type="project" value="UniProtKB-KW"/>
</dbReference>
<evidence type="ECO:0000256" key="1">
    <source>
        <dbReference type="ARBA" id="ARBA00023002"/>
    </source>
</evidence>
<dbReference type="Proteomes" id="UP000249555">
    <property type="component" value="Unassembled WGS sequence"/>
</dbReference>
<comment type="caution">
    <text evidence="4">The sequence shown here is derived from an EMBL/GenBank/DDBJ whole genome shotgun (WGS) entry which is preliminary data.</text>
</comment>
<keyword evidence="2" id="KW-1133">Transmembrane helix</keyword>
<dbReference type="InterPro" id="IPR006076">
    <property type="entry name" value="FAD-dep_OxRdtase"/>
</dbReference>
<dbReference type="Gene3D" id="3.30.9.10">
    <property type="entry name" value="D-Amino Acid Oxidase, subunit A, domain 2"/>
    <property type="match status" value="1"/>
</dbReference>
<dbReference type="PANTHER" id="PTHR13847:SF289">
    <property type="entry name" value="GLYCINE OXIDASE"/>
    <property type="match status" value="1"/>
</dbReference>
<keyword evidence="2" id="KW-0472">Membrane</keyword>
<accession>A0A2W4Z2W0</accession>
<reference evidence="4 5" key="1">
    <citation type="submission" date="2017-08" db="EMBL/GenBank/DDBJ databases">
        <title>Infants hospitalized years apart are colonized by the same room-sourced microbial strains.</title>
        <authorList>
            <person name="Brooks B."/>
            <person name="Olm M.R."/>
            <person name="Firek B.A."/>
            <person name="Baker R."/>
            <person name="Thomas B.C."/>
            <person name="Morowitz M.J."/>
            <person name="Banfield J.F."/>
        </authorList>
    </citation>
    <scope>NUCLEOTIDE SEQUENCE [LARGE SCALE GENOMIC DNA]</scope>
    <source>
        <strain evidence="4">S2_018_000_R3_119</strain>
    </source>
</reference>
<evidence type="ECO:0000256" key="2">
    <source>
        <dbReference type="SAM" id="Phobius"/>
    </source>
</evidence>
<feature type="transmembrane region" description="Helical" evidence="2">
    <location>
        <begin position="12"/>
        <end position="33"/>
    </location>
</feature>
<sequence>MRCNRRNGLETVKPTIGIVGGGVVGLCCALALLDRGYGVSVFERDADYNAASWGNAGHIAVEQVEPLASPSALKSVPSRLFSAGGALGLPPSMARRWLPFAARLVAASTPAKFAAGTAALTPLLAGAMPAWRDLVEAICAPDLLREKGHILVWDSAASAKTGRQRWSRTAIGTTRIVDAEPKLLRRLGFLADPVGGAIRFTGSGQIADLRRLATTLEAAVEARGGRIVREGGHLIDDGGRIVVPGHEVDQVLVTAGVRSRDLLEPLGYRVPMIAERGYHIRARADGWPADLPPIVFEDCSMIVTRYADCVQAASFVELGDPDGPPDPRKWERLEHHVRSLGLPIEGPFERWMGSRPTLPDYLPAIGRSTHHANLAYAFGHQHLGLTLAPVTATLVAAMLAGETPAVALTPFDLARFGKKGPHA</sequence>
<organism evidence="4 5">
    <name type="scientific">Sphingomonas taxi</name>
    <dbReference type="NCBI Taxonomy" id="1549858"/>
    <lineage>
        <taxon>Bacteria</taxon>
        <taxon>Pseudomonadati</taxon>
        <taxon>Pseudomonadota</taxon>
        <taxon>Alphaproteobacteria</taxon>
        <taxon>Sphingomonadales</taxon>
        <taxon>Sphingomonadaceae</taxon>
        <taxon>Sphingomonas</taxon>
    </lineage>
</organism>
<dbReference type="PANTHER" id="PTHR13847">
    <property type="entry name" value="SARCOSINE DEHYDROGENASE-RELATED"/>
    <property type="match status" value="1"/>
</dbReference>
<dbReference type="GO" id="GO:0005737">
    <property type="term" value="C:cytoplasm"/>
    <property type="evidence" value="ECO:0007669"/>
    <property type="project" value="TreeGrafter"/>
</dbReference>
<dbReference type="SUPFAM" id="SSF51905">
    <property type="entry name" value="FAD/NAD(P)-binding domain"/>
    <property type="match status" value="1"/>
</dbReference>
<gene>
    <name evidence="4" type="ORF">DI640_02470</name>
</gene>
<name>A0A2W4Z2W0_9SPHN</name>
<dbReference type="AlphaFoldDB" id="A0A2W4Z2W0"/>
<protein>
    <submittedName>
        <fullName evidence="4">FAD-dependent oxidoreductase</fullName>
    </submittedName>
</protein>
<keyword evidence="2" id="KW-0812">Transmembrane</keyword>
<feature type="domain" description="FAD dependent oxidoreductase" evidence="3">
    <location>
        <begin position="17"/>
        <end position="398"/>
    </location>
</feature>
<evidence type="ECO:0000259" key="3">
    <source>
        <dbReference type="Pfam" id="PF01266"/>
    </source>
</evidence>
<dbReference type="InterPro" id="IPR036188">
    <property type="entry name" value="FAD/NAD-bd_sf"/>
</dbReference>
<evidence type="ECO:0000313" key="4">
    <source>
        <dbReference type="EMBL" id="PZO76434.1"/>
    </source>
</evidence>